<proteinExistence type="predicted"/>
<accession>A0A2T2PDB8</accession>
<feature type="transmembrane region" description="Helical" evidence="1">
    <location>
        <begin position="251"/>
        <end position="272"/>
    </location>
</feature>
<dbReference type="Proteomes" id="UP000240883">
    <property type="component" value="Unassembled WGS sequence"/>
</dbReference>
<dbReference type="OrthoDB" id="18595at2759"/>
<evidence type="ECO:0000256" key="1">
    <source>
        <dbReference type="SAM" id="Phobius"/>
    </source>
</evidence>
<reference evidence="2 3" key="1">
    <citation type="journal article" date="2018" name="Front. Microbiol.">
        <title>Genome-Wide Analysis of Corynespora cassiicola Leaf Fall Disease Putative Effectors.</title>
        <authorList>
            <person name="Lopez D."/>
            <person name="Ribeiro S."/>
            <person name="Label P."/>
            <person name="Fumanal B."/>
            <person name="Venisse J.S."/>
            <person name="Kohler A."/>
            <person name="de Oliveira R.R."/>
            <person name="Labutti K."/>
            <person name="Lipzen A."/>
            <person name="Lail K."/>
            <person name="Bauer D."/>
            <person name="Ohm R.A."/>
            <person name="Barry K.W."/>
            <person name="Spatafora J."/>
            <person name="Grigoriev I.V."/>
            <person name="Martin F.M."/>
            <person name="Pujade-Renaud V."/>
        </authorList>
    </citation>
    <scope>NUCLEOTIDE SEQUENCE [LARGE SCALE GENOMIC DNA]</scope>
    <source>
        <strain evidence="2 3">Philippines</strain>
    </source>
</reference>
<keyword evidence="1" id="KW-0472">Membrane</keyword>
<dbReference type="AlphaFoldDB" id="A0A2T2PDB8"/>
<keyword evidence="3" id="KW-1185">Reference proteome</keyword>
<gene>
    <name evidence="2" type="ORF">BS50DRAFT_478408</name>
</gene>
<sequence>MDFLTQYGSPPTNYLSTTLFLSYIASALYLTFSISISLHAKYTAIFHAEDEPTPESNPKSKSQRLASAKEARKRHIQIYAMLSGIIFASLSYRMLHFLTLSFYAWRSEKSHLGKDVPISGGEVGAWMLETSLFDDFAHELVRDGPSAVWAQLAILGTWFWGLWMATKATQRRFTDTSMLPYILLGQVLPISFTASLFVIRLHLESPDIAPADPSSKPAPRKLKKRASLTLPTLLLNASLLCLPRLQNHEGFMLLVLFARLVLLVPFSGRVSLKDSEVMKSMTVSGGFVAANLAMMRKTVPMGDVARGLKTGGEALGALGWDAVLGTALGAVLGWGGGV</sequence>
<organism evidence="2 3">
    <name type="scientific">Corynespora cassiicola Philippines</name>
    <dbReference type="NCBI Taxonomy" id="1448308"/>
    <lineage>
        <taxon>Eukaryota</taxon>
        <taxon>Fungi</taxon>
        <taxon>Dikarya</taxon>
        <taxon>Ascomycota</taxon>
        <taxon>Pezizomycotina</taxon>
        <taxon>Dothideomycetes</taxon>
        <taxon>Pleosporomycetidae</taxon>
        <taxon>Pleosporales</taxon>
        <taxon>Corynesporascaceae</taxon>
        <taxon>Corynespora</taxon>
    </lineage>
</organism>
<evidence type="ECO:0000313" key="2">
    <source>
        <dbReference type="EMBL" id="PSN75650.1"/>
    </source>
</evidence>
<keyword evidence="1" id="KW-1133">Transmembrane helix</keyword>
<feature type="transmembrane region" description="Helical" evidence="1">
    <location>
        <begin position="78"/>
        <end position="105"/>
    </location>
</feature>
<name>A0A2T2PDB8_CORCC</name>
<evidence type="ECO:0000313" key="3">
    <source>
        <dbReference type="Proteomes" id="UP000240883"/>
    </source>
</evidence>
<dbReference type="EMBL" id="KZ678128">
    <property type="protein sequence ID" value="PSN75650.1"/>
    <property type="molecule type" value="Genomic_DNA"/>
</dbReference>
<protein>
    <submittedName>
        <fullName evidence="2">Uncharacterized protein</fullName>
    </submittedName>
</protein>
<feature type="transmembrane region" description="Helical" evidence="1">
    <location>
        <begin position="148"/>
        <end position="166"/>
    </location>
</feature>
<feature type="transmembrane region" description="Helical" evidence="1">
    <location>
        <begin position="178"/>
        <end position="199"/>
    </location>
</feature>
<feature type="transmembrane region" description="Helical" evidence="1">
    <location>
        <begin position="20"/>
        <end position="38"/>
    </location>
</feature>
<keyword evidence="1" id="KW-0812">Transmembrane</keyword>